<evidence type="ECO:0000256" key="11">
    <source>
        <dbReference type="SAM" id="SignalP"/>
    </source>
</evidence>
<feature type="transmembrane region" description="Helical" evidence="10">
    <location>
        <begin position="200"/>
        <end position="220"/>
    </location>
</feature>
<keyword evidence="5" id="KW-0029">Amino-acid transport</keyword>
<evidence type="ECO:0000256" key="8">
    <source>
        <dbReference type="ARBA" id="ARBA00037998"/>
    </source>
</evidence>
<keyword evidence="13" id="KW-1185">Reference proteome</keyword>
<dbReference type="InterPro" id="IPR052157">
    <property type="entry name" value="BCAA_transport_permease"/>
</dbReference>
<evidence type="ECO:0000313" key="13">
    <source>
        <dbReference type="Proteomes" id="UP000655589"/>
    </source>
</evidence>
<reference evidence="12" key="1">
    <citation type="journal article" date="2014" name="Int. J. Syst. Evol. Microbiol.">
        <title>Complete genome sequence of Corynebacterium casei LMG S-19264T (=DSM 44701T), isolated from a smear-ripened cheese.</title>
        <authorList>
            <consortium name="US DOE Joint Genome Institute (JGI-PGF)"/>
            <person name="Walter F."/>
            <person name="Albersmeier A."/>
            <person name="Kalinowski J."/>
            <person name="Ruckert C."/>
        </authorList>
    </citation>
    <scope>NUCLEOTIDE SEQUENCE</scope>
    <source>
        <strain evidence="12">JCM 3051</strain>
    </source>
</reference>
<feature type="region of interest" description="Disordered" evidence="9">
    <location>
        <begin position="138"/>
        <end position="181"/>
    </location>
</feature>
<dbReference type="Pfam" id="PF02653">
    <property type="entry name" value="BPD_transp_2"/>
    <property type="match status" value="1"/>
</dbReference>
<dbReference type="GO" id="GO:0022857">
    <property type="term" value="F:transmembrane transporter activity"/>
    <property type="evidence" value="ECO:0007669"/>
    <property type="project" value="InterPro"/>
</dbReference>
<keyword evidence="4 10" id="KW-0812">Transmembrane</keyword>
<dbReference type="RefSeq" id="WP_171102820.1">
    <property type="nucleotide sequence ID" value="NZ_BMPT01000015.1"/>
</dbReference>
<dbReference type="AlphaFoldDB" id="A0A8H9GMB5"/>
<dbReference type="GO" id="GO:0006865">
    <property type="term" value="P:amino acid transport"/>
    <property type="evidence" value="ECO:0007669"/>
    <property type="project" value="UniProtKB-KW"/>
</dbReference>
<dbReference type="EMBL" id="BMPT01000015">
    <property type="protein sequence ID" value="GGM35354.1"/>
    <property type="molecule type" value="Genomic_DNA"/>
</dbReference>
<dbReference type="InterPro" id="IPR001851">
    <property type="entry name" value="ABC_transp_permease"/>
</dbReference>
<feature type="transmembrane region" description="Helical" evidence="10">
    <location>
        <begin position="286"/>
        <end position="305"/>
    </location>
</feature>
<dbReference type="InterPro" id="IPR006311">
    <property type="entry name" value="TAT_signal"/>
</dbReference>
<evidence type="ECO:0000256" key="1">
    <source>
        <dbReference type="ARBA" id="ARBA00004651"/>
    </source>
</evidence>
<evidence type="ECO:0000256" key="5">
    <source>
        <dbReference type="ARBA" id="ARBA00022970"/>
    </source>
</evidence>
<feature type="transmembrane region" description="Helical" evidence="10">
    <location>
        <begin position="410"/>
        <end position="442"/>
    </location>
</feature>
<name>A0A8H9GMB5_9MICO</name>
<evidence type="ECO:0000256" key="4">
    <source>
        <dbReference type="ARBA" id="ARBA00022692"/>
    </source>
</evidence>
<feature type="signal peptide" evidence="11">
    <location>
        <begin position="1"/>
        <end position="29"/>
    </location>
</feature>
<comment type="subcellular location">
    <subcellularLocation>
        <location evidence="1">Cell membrane</location>
        <topology evidence="1">Multi-pass membrane protein</topology>
    </subcellularLocation>
</comment>
<feature type="chain" id="PRO_5038754400" description="Amino acid/amide ABC transporter membrane protein 1 (HAAT family)" evidence="11">
    <location>
        <begin position="30"/>
        <end position="483"/>
    </location>
</feature>
<proteinExistence type="inferred from homology"/>
<dbReference type="CDD" id="cd06582">
    <property type="entry name" value="TM_PBP1_LivH_like"/>
    <property type="match status" value="1"/>
</dbReference>
<feature type="transmembrane region" description="Helical" evidence="10">
    <location>
        <begin position="254"/>
        <end position="274"/>
    </location>
</feature>
<evidence type="ECO:0008006" key="14">
    <source>
        <dbReference type="Google" id="ProtNLM"/>
    </source>
</evidence>
<evidence type="ECO:0000313" key="12">
    <source>
        <dbReference type="EMBL" id="GGM35354.1"/>
    </source>
</evidence>
<evidence type="ECO:0000256" key="6">
    <source>
        <dbReference type="ARBA" id="ARBA00022989"/>
    </source>
</evidence>
<keyword evidence="7 10" id="KW-0472">Membrane</keyword>
<reference evidence="12" key="2">
    <citation type="submission" date="2020-09" db="EMBL/GenBank/DDBJ databases">
        <authorList>
            <person name="Sun Q."/>
            <person name="Ohkuma M."/>
        </authorList>
    </citation>
    <scope>NUCLEOTIDE SEQUENCE</scope>
    <source>
        <strain evidence="12">JCM 3051</strain>
    </source>
</reference>
<accession>A0A8H9GMB5</accession>
<dbReference type="Proteomes" id="UP000655589">
    <property type="component" value="Unassembled WGS sequence"/>
</dbReference>
<protein>
    <recommendedName>
        <fullName evidence="14">Amino acid/amide ABC transporter membrane protein 1 (HAAT family)</fullName>
    </recommendedName>
</protein>
<dbReference type="PANTHER" id="PTHR11795:SF445">
    <property type="entry name" value="AMINO ACID ABC TRANSPORTER PERMEASE PROTEIN"/>
    <property type="match status" value="1"/>
</dbReference>
<evidence type="ECO:0000256" key="9">
    <source>
        <dbReference type="SAM" id="MobiDB-lite"/>
    </source>
</evidence>
<evidence type="ECO:0000256" key="3">
    <source>
        <dbReference type="ARBA" id="ARBA00022475"/>
    </source>
</evidence>
<dbReference type="Gene3D" id="2.60.40.1120">
    <property type="entry name" value="Carboxypeptidase-like, regulatory domain"/>
    <property type="match status" value="1"/>
</dbReference>
<sequence>MTADRPIASAARRILAVGVAALAAATASAAMLAAPAAASTTDVATTCTPDGTTACVSPVVLDSDNEPLPGIDVTIAGPGFEQVVTSTDGPVSVAVPEVGTYTLTIDEDTLPEGTTANATERQVTAQLGSTARGAFRVGEGVAPEGGGATDEPTEPADGGTSDGAGAGGEGEDTGIGADGSTQNVSGWPAFSQVWQQFGSGIRFGLLLALASVGLSLIYGTTGISAFSHGEQVTLGALLGFISVNWWGLPVPVAVVVTILVCAGTGWLQDMVLWGPLRKRGTPVMQLMIVTIGLSMALQYVIQMFIGGRSQRVLPSNAQPLELAGITLSTASWISMAVAVVVIGAMAWFLTQTRIGQATRAVSDNAALAAATGINPDRIVRIVWIMSTGLAGLSGMLLAISFGSFTWTLGMILLLLMFAAVTLGGMGTAFGALAGSIVIGIVVEMSTLIPGMPSSLRYASGLLILILVLLVRPQGLLGRAVRVG</sequence>
<dbReference type="PANTHER" id="PTHR11795">
    <property type="entry name" value="BRANCHED-CHAIN AMINO ACID TRANSPORT SYSTEM PERMEASE PROTEIN LIVH"/>
    <property type="match status" value="1"/>
</dbReference>
<keyword evidence="3" id="KW-1003">Cell membrane</keyword>
<keyword evidence="11" id="KW-0732">Signal</keyword>
<feature type="transmembrane region" description="Helical" evidence="10">
    <location>
        <begin position="454"/>
        <end position="471"/>
    </location>
</feature>
<feature type="transmembrane region" description="Helical" evidence="10">
    <location>
        <begin position="381"/>
        <end position="404"/>
    </location>
</feature>
<evidence type="ECO:0000256" key="7">
    <source>
        <dbReference type="ARBA" id="ARBA00023136"/>
    </source>
</evidence>
<gene>
    <name evidence="12" type="ORF">GCM10010102_33410</name>
</gene>
<organism evidence="12 13">
    <name type="scientific">Promicromonospora citrea</name>
    <dbReference type="NCBI Taxonomy" id="43677"/>
    <lineage>
        <taxon>Bacteria</taxon>
        <taxon>Bacillati</taxon>
        <taxon>Actinomycetota</taxon>
        <taxon>Actinomycetes</taxon>
        <taxon>Micrococcales</taxon>
        <taxon>Promicromonosporaceae</taxon>
        <taxon>Promicromonospora</taxon>
    </lineage>
</organism>
<keyword evidence="6 10" id="KW-1133">Transmembrane helix</keyword>
<evidence type="ECO:0000256" key="2">
    <source>
        <dbReference type="ARBA" id="ARBA00022448"/>
    </source>
</evidence>
<dbReference type="GO" id="GO:0005886">
    <property type="term" value="C:plasma membrane"/>
    <property type="evidence" value="ECO:0007669"/>
    <property type="project" value="UniProtKB-SubCell"/>
</dbReference>
<comment type="similarity">
    <text evidence="8">Belongs to the binding-protein-dependent transport system permease family. LivHM subfamily.</text>
</comment>
<keyword evidence="2" id="KW-0813">Transport</keyword>
<dbReference type="PROSITE" id="PS51318">
    <property type="entry name" value="TAT"/>
    <property type="match status" value="1"/>
</dbReference>
<comment type="caution">
    <text evidence="12">The sequence shown here is derived from an EMBL/GenBank/DDBJ whole genome shotgun (WGS) entry which is preliminary data.</text>
</comment>
<evidence type="ECO:0000256" key="10">
    <source>
        <dbReference type="SAM" id="Phobius"/>
    </source>
</evidence>
<feature type="transmembrane region" description="Helical" evidence="10">
    <location>
        <begin position="325"/>
        <end position="349"/>
    </location>
</feature>